<comment type="pathway">
    <text evidence="5">Cofactor biosynthesis; ubiquinone biosynthesis.</text>
</comment>
<dbReference type="OrthoDB" id="9801538at2"/>
<feature type="binding site" evidence="5">
    <location>
        <position position="86"/>
    </location>
    <ligand>
        <name>S-adenosyl-L-methionine</name>
        <dbReference type="ChEBI" id="CHEBI:59789"/>
    </ligand>
</feature>
<comment type="caution">
    <text evidence="6">The sequence shown here is derived from an EMBL/GenBank/DDBJ whole genome shotgun (WGS) entry which is preliminary data.</text>
</comment>
<dbReference type="eggNOG" id="COG2227">
    <property type="taxonomic scope" value="Bacteria"/>
</dbReference>
<dbReference type="HOGENOM" id="CLU_042432_5_0_6"/>
<comment type="catalytic activity">
    <reaction evidence="5">
        <text>a 3-(all-trans-polyprenyl)benzene-1,2-diol + S-adenosyl-L-methionine = a 2-methoxy-6-(all-trans-polyprenyl)phenol + S-adenosyl-L-homocysteine + H(+)</text>
        <dbReference type="Rhea" id="RHEA:31411"/>
        <dbReference type="Rhea" id="RHEA-COMP:9550"/>
        <dbReference type="Rhea" id="RHEA-COMP:9551"/>
        <dbReference type="ChEBI" id="CHEBI:15378"/>
        <dbReference type="ChEBI" id="CHEBI:57856"/>
        <dbReference type="ChEBI" id="CHEBI:59789"/>
        <dbReference type="ChEBI" id="CHEBI:62729"/>
        <dbReference type="ChEBI" id="CHEBI:62731"/>
        <dbReference type="EC" id="2.1.1.222"/>
    </reaction>
</comment>
<evidence type="ECO:0000256" key="4">
    <source>
        <dbReference type="ARBA" id="ARBA00022691"/>
    </source>
</evidence>
<dbReference type="EMBL" id="AAPI01000004">
    <property type="protein sequence ID" value="EAS46970.1"/>
    <property type="molecule type" value="Genomic_DNA"/>
</dbReference>
<evidence type="ECO:0000256" key="5">
    <source>
        <dbReference type="HAMAP-Rule" id="MF_00472"/>
    </source>
</evidence>
<gene>
    <name evidence="5" type="primary">ubiG</name>
    <name evidence="6" type="ORF">GB2207_05057</name>
</gene>
<feature type="binding site" evidence="5">
    <location>
        <position position="46"/>
    </location>
    <ligand>
        <name>S-adenosyl-L-methionine</name>
        <dbReference type="ChEBI" id="CHEBI:59789"/>
    </ligand>
</feature>
<keyword evidence="7" id="KW-1185">Reference proteome</keyword>
<name>Q1YRS5_9GAMM</name>
<dbReference type="Gene3D" id="3.40.50.150">
    <property type="entry name" value="Vaccinia Virus protein VP39"/>
    <property type="match status" value="1"/>
</dbReference>
<feature type="binding site" evidence="5">
    <location>
        <position position="130"/>
    </location>
    <ligand>
        <name>S-adenosyl-L-methionine</name>
        <dbReference type="ChEBI" id="CHEBI:59789"/>
    </ligand>
</feature>
<dbReference type="CDD" id="cd02440">
    <property type="entry name" value="AdoMet_MTases"/>
    <property type="match status" value="1"/>
</dbReference>
<dbReference type="FunFam" id="3.40.50.150:FF:000028">
    <property type="entry name" value="Ubiquinone biosynthesis O-methyltransferase"/>
    <property type="match status" value="1"/>
</dbReference>
<dbReference type="STRING" id="314287.GB2207_05057"/>
<dbReference type="GO" id="GO:0061542">
    <property type="term" value="F:3-demethylubiquinol 3-O-methyltransferase activity"/>
    <property type="evidence" value="ECO:0007669"/>
    <property type="project" value="UniProtKB-UniRule"/>
</dbReference>
<dbReference type="GO" id="GO:0010420">
    <property type="term" value="F:polyprenyldihydroxybenzoate methyltransferase activity"/>
    <property type="evidence" value="ECO:0007669"/>
    <property type="project" value="InterPro"/>
</dbReference>
<dbReference type="SUPFAM" id="SSF53335">
    <property type="entry name" value="S-adenosyl-L-methionine-dependent methyltransferases"/>
    <property type="match status" value="1"/>
</dbReference>
<dbReference type="PANTHER" id="PTHR43464:SF19">
    <property type="entry name" value="UBIQUINONE BIOSYNTHESIS O-METHYLTRANSFERASE, MITOCHONDRIAL"/>
    <property type="match status" value="1"/>
</dbReference>
<evidence type="ECO:0000313" key="6">
    <source>
        <dbReference type="EMBL" id="EAS46970.1"/>
    </source>
</evidence>
<sequence length="243" mass="26932">MPTSNSEDTASINVDPNEVAKFEQLASRWWDRNSEFKPLHDINPLRANWIDKLAPVAEQKILDVGCGGGILCEAMAQRGAEVTGIDMGEAPLAVGKLHKFESGVEVDYQKSTAEDFAQSHPEQFDVVTCLEMLEHVPDPGSVVRACAAMTKPGGTLFFSTINRNPKAYLLAIIGVEYVLRMLPKGTHEYGKFIRPAELGQWIREAGLELDQMTGLTYNPITKTYRLTETDVDVNYMICARKPA</sequence>
<evidence type="ECO:0000313" key="7">
    <source>
        <dbReference type="Proteomes" id="UP000005555"/>
    </source>
</evidence>
<evidence type="ECO:0000256" key="2">
    <source>
        <dbReference type="ARBA" id="ARBA00022679"/>
    </source>
</evidence>
<dbReference type="PANTHER" id="PTHR43464">
    <property type="entry name" value="METHYLTRANSFERASE"/>
    <property type="match status" value="1"/>
</dbReference>
<protein>
    <recommendedName>
        <fullName evidence="5">Ubiquinone biosynthesis O-methyltransferase</fullName>
    </recommendedName>
    <alternativeName>
        <fullName evidence="5">2-polyprenyl-6-hydroxyphenol methylase</fullName>
        <ecNumber evidence="5">2.1.1.222</ecNumber>
    </alternativeName>
    <alternativeName>
        <fullName evidence="5">3-demethylubiquinone 3-O-methyltransferase</fullName>
        <ecNumber evidence="5">2.1.1.64</ecNumber>
    </alternativeName>
</protein>
<comment type="similarity">
    <text evidence="5">Belongs to the methyltransferase superfamily. UbiG/COQ3 family.</text>
</comment>
<proteinExistence type="inferred from homology"/>
<comment type="catalytic activity">
    <reaction evidence="5">
        <text>a 3-demethylubiquinol + S-adenosyl-L-methionine = a ubiquinol + S-adenosyl-L-homocysteine + H(+)</text>
        <dbReference type="Rhea" id="RHEA:44380"/>
        <dbReference type="Rhea" id="RHEA-COMP:9566"/>
        <dbReference type="Rhea" id="RHEA-COMP:10914"/>
        <dbReference type="ChEBI" id="CHEBI:15378"/>
        <dbReference type="ChEBI" id="CHEBI:17976"/>
        <dbReference type="ChEBI" id="CHEBI:57856"/>
        <dbReference type="ChEBI" id="CHEBI:59789"/>
        <dbReference type="ChEBI" id="CHEBI:84422"/>
        <dbReference type="EC" id="2.1.1.64"/>
    </reaction>
</comment>
<dbReference type="EC" id="2.1.1.222" evidence="5"/>
<keyword evidence="4 5" id="KW-0949">S-adenosyl-L-methionine</keyword>
<dbReference type="Pfam" id="PF13489">
    <property type="entry name" value="Methyltransf_23"/>
    <property type="match status" value="1"/>
</dbReference>
<dbReference type="InterPro" id="IPR010233">
    <property type="entry name" value="UbiG_MeTrfase"/>
</dbReference>
<keyword evidence="3 5" id="KW-0831">Ubiquinone biosynthesis</keyword>
<dbReference type="GO" id="GO:0102208">
    <property type="term" value="F:2-polyprenyl-6-hydroxyphenol methylase activity"/>
    <property type="evidence" value="ECO:0007669"/>
    <property type="project" value="UniProtKB-EC"/>
</dbReference>
<feature type="binding site" evidence="5">
    <location>
        <position position="65"/>
    </location>
    <ligand>
        <name>S-adenosyl-L-methionine</name>
        <dbReference type="ChEBI" id="CHEBI:59789"/>
    </ligand>
</feature>
<accession>Q1YRS5</accession>
<organism evidence="6 7">
    <name type="scientific">gamma proteobacterium HTCC2207</name>
    <dbReference type="NCBI Taxonomy" id="314287"/>
    <lineage>
        <taxon>Bacteria</taxon>
        <taxon>Pseudomonadati</taxon>
        <taxon>Pseudomonadota</taxon>
        <taxon>Gammaproteobacteria</taxon>
        <taxon>Cellvibrionales</taxon>
        <taxon>Porticoccaceae</taxon>
        <taxon>SAR92 clade</taxon>
    </lineage>
</organism>
<dbReference type="AlphaFoldDB" id="Q1YRS5"/>
<dbReference type="UniPathway" id="UPA00232"/>
<evidence type="ECO:0000256" key="3">
    <source>
        <dbReference type="ARBA" id="ARBA00022688"/>
    </source>
</evidence>
<keyword evidence="2 5" id="KW-0808">Transferase</keyword>
<reference evidence="6 7" key="1">
    <citation type="submission" date="2006-03" db="EMBL/GenBank/DDBJ databases">
        <authorList>
            <person name="Giovannoni S.J."/>
            <person name="Cho J.-C."/>
            <person name="Ferriera S."/>
            <person name="Johnson J."/>
            <person name="Kravitz S."/>
            <person name="Halpern A."/>
            <person name="Remington K."/>
            <person name="Beeson K."/>
            <person name="Tran B."/>
            <person name="Rogers Y.-H."/>
            <person name="Friedman R."/>
            <person name="Venter J.C."/>
        </authorList>
    </citation>
    <scope>NUCLEOTIDE SEQUENCE [LARGE SCALE GENOMIC DNA]</scope>
    <source>
        <strain evidence="6 7">HTCC2207</strain>
    </source>
</reference>
<dbReference type="InterPro" id="IPR029063">
    <property type="entry name" value="SAM-dependent_MTases_sf"/>
</dbReference>
<comment type="function">
    <text evidence="5">O-methyltransferase that catalyzes the 2 O-methylation steps in the ubiquinone biosynthetic pathway.</text>
</comment>
<dbReference type="GO" id="GO:0032259">
    <property type="term" value="P:methylation"/>
    <property type="evidence" value="ECO:0007669"/>
    <property type="project" value="UniProtKB-KW"/>
</dbReference>
<dbReference type="NCBIfam" id="TIGR01983">
    <property type="entry name" value="UbiG"/>
    <property type="match status" value="1"/>
</dbReference>
<dbReference type="EC" id="2.1.1.64" evidence="5"/>
<keyword evidence="6" id="KW-0830">Ubiquinone</keyword>
<dbReference type="HAMAP" id="MF_00472">
    <property type="entry name" value="UbiG"/>
    <property type="match status" value="1"/>
</dbReference>
<dbReference type="Proteomes" id="UP000005555">
    <property type="component" value="Unassembled WGS sequence"/>
</dbReference>
<evidence type="ECO:0000256" key="1">
    <source>
        <dbReference type="ARBA" id="ARBA00022603"/>
    </source>
</evidence>
<keyword evidence="1 5" id="KW-0489">Methyltransferase</keyword>